<feature type="transmembrane region" description="Helical" evidence="1">
    <location>
        <begin position="47"/>
        <end position="65"/>
    </location>
</feature>
<protein>
    <submittedName>
        <fullName evidence="7">Uncharacterized protein</fullName>
    </submittedName>
</protein>
<gene>
    <name evidence="7" type="primary">orf1249</name>
</gene>
<feature type="transmembrane region" description="Helical" evidence="1">
    <location>
        <begin position="207"/>
        <end position="227"/>
    </location>
</feature>
<evidence type="ECO:0000313" key="3">
    <source>
        <dbReference type="EMBL" id="SNU77450.1"/>
    </source>
</evidence>
<evidence type="ECO:0000256" key="1">
    <source>
        <dbReference type="SAM" id="Phobius"/>
    </source>
</evidence>
<organism evidence="7">
    <name type="scientific">Fusarium oxysporum f. sp. melonis</name>
    <dbReference type="NCBI Taxonomy" id="61369"/>
    <lineage>
        <taxon>Eukaryota</taxon>
        <taxon>Fungi</taxon>
        <taxon>Dikarya</taxon>
        <taxon>Ascomycota</taxon>
        <taxon>Pezizomycotina</taxon>
        <taxon>Sordariomycetes</taxon>
        <taxon>Hypocreomycetidae</taxon>
        <taxon>Hypocreales</taxon>
        <taxon>Nectriaceae</taxon>
        <taxon>Fusarium</taxon>
        <taxon>Fusarium oxysporum species complex</taxon>
    </lineage>
</organism>
<dbReference type="EMBL" id="LT906326">
    <property type="protein sequence ID" value="SNU77450.1"/>
    <property type="molecule type" value="Genomic_DNA"/>
</dbReference>
<evidence type="ECO:0000313" key="6">
    <source>
        <dbReference type="EMBL" id="SNU77564.1"/>
    </source>
</evidence>
<dbReference type="EMBL" id="LT906331">
    <property type="protein sequence ID" value="SNU77545.1"/>
    <property type="molecule type" value="Genomic_DNA"/>
</dbReference>
<dbReference type="EMBL" id="LT906333">
    <property type="protein sequence ID" value="SNU77583.1"/>
    <property type="molecule type" value="Genomic_DNA"/>
</dbReference>
<keyword evidence="1" id="KW-0472">Membrane</keyword>
<evidence type="ECO:0000313" key="5">
    <source>
        <dbReference type="EMBL" id="SNU77545.1"/>
    </source>
</evidence>
<proteinExistence type="predicted"/>
<dbReference type="EMBL" id="LT906332">
    <property type="protein sequence ID" value="SNU77564.1"/>
    <property type="molecule type" value="Genomic_DNA"/>
</dbReference>
<evidence type="ECO:0000313" key="7">
    <source>
        <dbReference type="EMBL" id="SNU77583.1"/>
    </source>
</evidence>
<evidence type="ECO:0000313" key="4">
    <source>
        <dbReference type="EMBL" id="SNU77469.1"/>
    </source>
</evidence>
<keyword evidence="7" id="KW-0496">Mitochondrion</keyword>
<reference evidence="7" key="1">
    <citation type="submission" date="2016-12" db="EMBL/GenBank/DDBJ databases">
        <title>Recombination within an asexual species: what the mitochondrial genomes reveal in the Fusarium oxysporum species complex.</title>
        <authorList>
            <person name="Brankovics B."/>
            <person name="Van Dam P."/>
            <person name="Rep M."/>
            <person name="De Hoog G.S."/>
            <person name="Van der Lee T.A.J."/>
            <person name="Waalwijk C."/>
            <person name="Van Diepeningen A.D."/>
        </authorList>
    </citation>
    <scope>NUCLEOTIDE SEQUENCE</scope>
    <source>
        <strain evidence="2">Fom004</strain>
        <strain evidence="3">Fom005</strain>
        <strain evidence="4">Fom006</strain>
        <strain evidence="5">Fom012</strain>
        <strain evidence="6">Fom013</strain>
        <strain evidence="7">Fom016</strain>
    </source>
</reference>
<feature type="transmembrane region" description="Helical" evidence="1">
    <location>
        <begin position="297"/>
        <end position="320"/>
    </location>
</feature>
<feature type="transmembrane region" description="Helical" evidence="1">
    <location>
        <begin position="233"/>
        <end position="255"/>
    </location>
</feature>
<feature type="transmembrane region" description="Helical" evidence="1">
    <location>
        <begin position="141"/>
        <end position="160"/>
    </location>
</feature>
<dbReference type="EMBL" id="LT906325">
    <property type="protein sequence ID" value="SNU77431.1"/>
    <property type="molecule type" value="Genomic_DNA"/>
</dbReference>
<dbReference type="AlphaFoldDB" id="A0A2C8D2H9"/>
<name>A0A2C8D2H9_FUSOX</name>
<geneLocation type="mitochondrion" evidence="7"/>
<keyword evidence="1" id="KW-1133">Transmembrane helix</keyword>
<accession>A0A2C8D2H9</accession>
<evidence type="ECO:0000313" key="2">
    <source>
        <dbReference type="EMBL" id="SNU77431.1"/>
    </source>
</evidence>
<dbReference type="EMBL" id="LT906327">
    <property type="protein sequence ID" value="SNU77469.1"/>
    <property type="molecule type" value="Genomic_DNA"/>
</dbReference>
<sequence>MMIFNNFIELIHYVFLHSVQLQPIFNKYSYIAASLWKNYLRWLVSPFFNARLYQFLSIVFIYVFVQPIQIDWSLYIDPLRDLILNQGLSQSKIYQGEDPNISFIYGYSHRSLRGFRIYIYIFIIVIILFPLLFIIQNYIFIILSLLSAILIKALALNFYNKHFKYFYDYMFAPTGLASPSDKWKKLVYLVTQIVNNIYKIIKHLLKIWIISVILIFTFRSMIATMLLNIENKSLSIILTLTLPLPMILYLLNFIIKYLKKEPIKDEDYYLYNDYVVDRVNLYRITYITFINYLIRNYYSTISIVIITIVLIVLFIALLIICKLYVHSWQTYKGAGSRQSTITSMSSCRVKNKNEPLALKSAFQTTAAYISAFIAITPFFQEGCNKGFMDYYINTDKTKYYEWKKISFPKPRVIKKGSTVNIMENIQDKNKKDRENMLYIQDESTRKNLIADYKPQLEKSPILNMTWKLKYNEGIQRSTEKFTVKPINYFTNPEYYGSVSLVLKGRFLIVLLIRRDSPGCVFMPTYCLPADKNDSKSFTKIRDTVNLLEHKYGIVMPRIGWEKANNRSNGLVIYTQGESIDNKSLFKVWRPSLNYTEPQLKTVENYYYWEEPRLRCKEFITKNFIQFKEKINATVKVQQNYLDALLRDDVEISKKTQKSIIKRIAYIEYQADEYYKELVKFYITKGQKANPENFWVEEDKDSIDKQEVSYLNLLQRSRRDTQNSINREKSLIPVGREQTNGELLELVKAKFDRFNSNNEYMDNEIYYFKTRRDYRINSLLFTKNKRHITQFSIYKNGVIEGYKEKSQTLGKLSSSLKLPLVESRIELIKNIGRNSREYEDYKNFYGVSINRLTFEFFELTPTKSIFFGISERDGTSQQLLDENMDCEVYSIIDIKNNSLQLPIVFNEKESYKPTIPKYDYNLLDNTDEHTIRRFMDFIYHENSDGYLTYDSNEVNSIATGKWDSSEVNSVATGKKDSSEVNSVATGKRVHFTKEDIDHKKGKKPGKYYRKVRFTKEAIDYKKGKKPGKYLKAISQAAEERVAKAKEIREKDRQLALQKALQGKRVKINDEVQVKLLVEDSIIGVAPDTGEEKIPKSILKKSTDHYTKRRVRVLPPPKESINTPVLSKRIVRVLPPPEESINTPVLPKGWVRVLPAPEEPINSPTLPKGSVRVLPAPEEPINSPVLPIKPPMDTSAWLVPDDEDIYGYSEDEDNTKNNSGGAVKVSAAQNNSGAAAVEVSAVQKVGYAPPL</sequence>
<feature type="transmembrane region" description="Helical" evidence="1">
    <location>
        <begin position="117"/>
        <end position="135"/>
    </location>
</feature>
<keyword evidence="1" id="KW-0812">Transmembrane</keyword>